<name>G5JT74_STRCG</name>
<proteinExistence type="predicted"/>
<evidence type="ECO:0000256" key="1">
    <source>
        <dbReference type="SAM" id="Phobius"/>
    </source>
</evidence>
<keyword evidence="1" id="KW-0812">Transmembrane</keyword>
<reference evidence="2" key="1">
    <citation type="submission" date="2011-07" db="EMBL/GenBank/DDBJ databases">
        <authorList>
            <person name="Stanhope M.J."/>
            <person name="Durkin A.S."/>
            <person name="Hostetler J."/>
            <person name="Kim M."/>
            <person name="Radune D."/>
            <person name="Singh I."/>
            <person name="Town C.D."/>
        </authorList>
    </citation>
    <scope>NUCLEOTIDE SEQUENCE [LARGE SCALE GENOMIC DNA]</scope>
    <source>
        <strain evidence="2">HS-6</strain>
    </source>
</reference>
<feature type="transmembrane region" description="Helical" evidence="1">
    <location>
        <begin position="60"/>
        <end position="83"/>
    </location>
</feature>
<evidence type="ECO:0000313" key="3">
    <source>
        <dbReference type="Proteomes" id="UP000004322"/>
    </source>
</evidence>
<dbReference type="AlphaFoldDB" id="G5JT74"/>
<dbReference type="OrthoDB" id="2237056at2"/>
<feature type="transmembrane region" description="Helical" evidence="1">
    <location>
        <begin position="32"/>
        <end position="53"/>
    </location>
</feature>
<accession>G5JT74</accession>
<evidence type="ECO:0000313" key="2">
    <source>
        <dbReference type="EMBL" id="EHI75413.1"/>
    </source>
</evidence>
<organism evidence="2 3">
    <name type="scientific">Streptococcus criceti HS-6</name>
    <dbReference type="NCBI Taxonomy" id="873449"/>
    <lineage>
        <taxon>Bacteria</taxon>
        <taxon>Bacillati</taxon>
        <taxon>Bacillota</taxon>
        <taxon>Bacilli</taxon>
        <taxon>Lactobacillales</taxon>
        <taxon>Streptococcaceae</taxon>
        <taxon>Streptococcus</taxon>
    </lineage>
</organism>
<sequence length="125" mass="14687">MKKWLVNVFATTGVSLLLLTLAALYLKAEWLLLVSIFQVFFLNGLIQLLVLFIRRLEWEFFMLQVLVEIVAIEGLTMGMGWLFHWNQPWMFLLIGIAVYIISQVLDLFDLSQEAREINLLIKNRR</sequence>
<dbReference type="RefSeq" id="WP_004229801.1">
    <property type="nucleotide sequence ID" value="NZ_AEUV02000002.1"/>
</dbReference>
<dbReference type="Proteomes" id="UP000004322">
    <property type="component" value="Unassembled WGS sequence"/>
</dbReference>
<keyword evidence="1" id="KW-1133">Transmembrane helix</keyword>
<dbReference type="EMBL" id="AEUV02000002">
    <property type="protein sequence ID" value="EHI75413.1"/>
    <property type="molecule type" value="Genomic_DNA"/>
</dbReference>
<dbReference type="STRING" id="873449.STRCR_1042"/>
<feature type="transmembrane region" description="Helical" evidence="1">
    <location>
        <begin position="89"/>
        <end position="108"/>
    </location>
</feature>
<gene>
    <name evidence="2" type="ORF">STRCR_1042</name>
</gene>
<keyword evidence="3" id="KW-1185">Reference proteome</keyword>
<comment type="caution">
    <text evidence="2">The sequence shown here is derived from an EMBL/GenBank/DDBJ whole genome shotgun (WGS) entry which is preliminary data.</text>
</comment>
<keyword evidence="1" id="KW-0472">Membrane</keyword>
<protein>
    <submittedName>
        <fullName evidence="2">Uncharacterized protein</fullName>
    </submittedName>
</protein>